<organism evidence="7 8">
    <name type="scientific">Propylenella binzhouense</name>
    <dbReference type="NCBI Taxonomy" id="2555902"/>
    <lineage>
        <taxon>Bacteria</taxon>
        <taxon>Pseudomonadati</taxon>
        <taxon>Pseudomonadota</taxon>
        <taxon>Alphaproteobacteria</taxon>
        <taxon>Hyphomicrobiales</taxon>
        <taxon>Propylenellaceae</taxon>
        <taxon>Propylenella</taxon>
    </lineage>
</organism>
<evidence type="ECO:0000256" key="3">
    <source>
        <dbReference type="ARBA" id="ARBA00022692"/>
    </source>
</evidence>
<dbReference type="AlphaFoldDB" id="A0A964WTI9"/>
<feature type="transmembrane region" description="Helical" evidence="6">
    <location>
        <begin position="49"/>
        <end position="68"/>
    </location>
</feature>
<dbReference type="Proteomes" id="UP000773614">
    <property type="component" value="Unassembled WGS sequence"/>
</dbReference>
<evidence type="ECO:0000313" key="8">
    <source>
        <dbReference type="Proteomes" id="UP000773614"/>
    </source>
</evidence>
<name>A0A964WTI9_9HYPH</name>
<accession>A0A964WTI9</accession>
<sequence length="337" mass="35037">MTARAAEDRPPEAPALPAPAGTRARALGRLLVPVLLFAAFAALPAAADALGQTFLVSFATRVMILALAAMSLDLILGYGGLVSFGHAAFLGIGAYAVGIAAEEGLTEGLAVFPLAIAAAALFALATGAVSLRTRGVYFIMITLAFGQMAFFTAISLSAYGGDDGLTIWGRTEFLGGTPLEDDRAFYFVVLGCLAACYLLARAIVASRFGRVLQAARQSPGRVAALGLDPFAYQLAAYAIAGGFAGLAGALLANHTEFVSPAYMSWHRSGELIVMVILGGMGSFHGAILGAIVYLGLEEALSHLTEHWRLLFGPFLVLVVLHARGGLLSLLPVRPRDG</sequence>
<evidence type="ECO:0000256" key="1">
    <source>
        <dbReference type="ARBA" id="ARBA00004651"/>
    </source>
</evidence>
<keyword evidence="8" id="KW-1185">Reference proteome</keyword>
<evidence type="ECO:0000256" key="5">
    <source>
        <dbReference type="ARBA" id="ARBA00023136"/>
    </source>
</evidence>
<dbReference type="GO" id="GO:0015658">
    <property type="term" value="F:branched-chain amino acid transmembrane transporter activity"/>
    <property type="evidence" value="ECO:0007669"/>
    <property type="project" value="InterPro"/>
</dbReference>
<feature type="transmembrane region" description="Helical" evidence="6">
    <location>
        <begin position="109"/>
        <end position="129"/>
    </location>
</feature>
<feature type="transmembrane region" description="Helical" evidence="6">
    <location>
        <begin position="26"/>
        <end position="43"/>
    </location>
</feature>
<feature type="transmembrane region" description="Helical" evidence="6">
    <location>
        <begin position="75"/>
        <end position="97"/>
    </location>
</feature>
<dbReference type="CDD" id="cd06581">
    <property type="entry name" value="TM_PBP1_LivM_like"/>
    <property type="match status" value="1"/>
</dbReference>
<evidence type="ECO:0000256" key="6">
    <source>
        <dbReference type="SAM" id="Phobius"/>
    </source>
</evidence>
<feature type="transmembrane region" description="Helical" evidence="6">
    <location>
        <begin position="230"/>
        <end position="251"/>
    </location>
</feature>
<keyword evidence="3 6" id="KW-0812">Transmembrane</keyword>
<dbReference type="InterPro" id="IPR001851">
    <property type="entry name" value="ABC_transp_permease"/>
</dbReference>
<dbReference type="PANTHER" id="PTHR30482">
    <property type="entry name" value="HIGH-AFFINITY BRANCHED-CHAIN AMINO ACID TRANSPORT SYSTEM PERMEASE"/>
    <property type="match status" value="1"/>
</dbReference>
<dbReference type="RefSeq" id="WP_161140394.1">
    <property type="nucleotide sequence ID" value="NZ_SPKJ01000027.1"/>
</dbReference>
<proteinExistence type="predicted"/>
<feature type="transmembrane region" description="Helical" evidence="6">
    <location>
        <begin position="308"/>
        <end position="330"/>
    </location>
</feature>
<keyword evidence="4 6" id="KW-1133">Transmembrane helix</keyword>
<evidence type="ECO:0000256" key="2">
    <source>
        <dbReference type="ARBA" id="ARBA00022475"/>
    </source>
</evidence>
<dbReference type="InterPro" id="IPR043428">
    <property type="entry name" value="LivM-like"/>
</dbReference>
<comment type="caution">
    <text evidence="7">The sequence shown here is derived from an EMBL/GenBank/DDBJ whole genome shotgun (WGS) entry which is preliminary data.</text>
</comment>
<evidence type="ECO:0000256" key="4">
    <source>
        <dbReference type="ARBA" id="ARBA00022989"/>
    </source>
</evidence>
<dbReference type="Pfam" id="PF02653">
    <property type="entry name" value="BPD_transp_2"/>
    <property type="match status" value="1"/>
</dbReference>
<dbReference type="OrthoDB" id="9804361at2"/>
<protein>
    <submittedName>
        <fullName evidence="7">Branched-chain amino acid ABC transporter permease</fullName>
    </submittedName>
</protein>
<reference evidence="7" key="1">
    <citation type="submission" date="2019-03" db="EMBL/GenBank/DDBJ databases">
        <title>Afifella sp. nov., isolated from activated sludge.</title>
        <authorList>
            <person name="Li Q."/>
            <person name="Liu Y."/>
        </authorList>
    </citation>
    <scope>NUCLEOTIDE SEQUENCE</scope>
    <source>
        <strain evidence="7">L72</strain>
    </source>
</reference>
<feature type="transmembrane region" description="Helical" evidence="6">
    <location>
        <begin position="184"/>
        <end position="209"/>
    </location>
</feature>
<gene>
    <name evidence="7" type="ORF">E4O86_10030</name>
</gene>
<dbReference type="EMBL" id="SPKJ01000027">
    <property type="protein sequence ID" value="MYZ48049.1"/>
    <property type="molecule type" value="Genomic_DNA"/>
</dbReference>
<feature type="transmembrane region" description="Helical" evidence="6">
    <location>
        <begin position="271"/>
        <end position="296"/>
    </location>
</feature>
<feature type="transmembrane region" description="Helical" evidence="6">
    <location>
        <begin position="136"/>
        <end position="159"/>
    </location>
</feature>
<comment type="subcellular location">
    <subcellularLocation>
        <location evidence="1">Cell membrane</location>
        <topology evidence="1">Multi-pass membrane protein</topology>
    </subcellularLocation>
</comment>
<dbReference type="PANTHER" id="PTHR30482:SF17">
    <property type="entry name" value="ABC TRANSPORTER ATP-BINDING PROTEIN"/>
    <property type="match status" value="1"/>
</dbReference>
<dbReference type="GO" id="GO:0005886">
    <property type="term" value="C:plasma membrane"/>
    <property type="evidence" value="ECO:0007669"/>
    <property type="project" value="UniProtKB-SubCell"/>
</dbReference>
<keyword evidence="5 6" id="KW-0472">Membrane</keyword>
<evidence type="ECO:0000313" key="7">
    <source>
        <dbReference type="EMBL" id="MYZ48049.1"/>
    </source>
</evidence>
<keyword evidence="2" id="KW-1003">Cell membrane</keyword>